<dbReference type="PANTHER" id="PTHR12413">
    <property type="entry name" value="DOLICHYL GLYCOSYLTRANSFERASE"/>
    <property type="match status" value="1"/>
</dbReference>
<feature type="transmembrane region" description="Helical" evidence="10">
    <location>
        <begin position="392"/>
        <end position="413"/>
    </location>
</feature>
<evidence type="ECO:0000256" key="9">
    <source>
        <dbReference type="ARBA" id="ARBA00023136"/>
    </source>
</evidence>
<feature type="transmembrane region" description="Helical" evidence="10">
    <location>
        <begin position="300"/>
        <end position="320"/>
    </location>
</feature>
<evidence type="ECO:0000313" key="12">
    <source>
        <dbReference type="Proteomes" id="UP001530315"/>
    </source>
</evidence>
<dbReference type="EC" id="2.4.1.-" evidence="10"/>
<feature type="transmembrane region" description="Helical" evidence="10">
    <location>
        <begin position="495"/>
        <end position="515"/>
    </location>
</feature>
<accession>A0ABD3MQM8</accession>
<feature type="transmembrane region" description="Helical" evidence="10">
    <location>
        <begin position="346"/>
        <end position="366"/>
    </location>
</feature>
<keyword evidence="5 10" id="KW-0808">Transferase</keyword>
<evidence type="ECO:0000256" key="1">
    <source>
        <dbReference type="ARBA" id="ARBA00004477"/>
    </source>
</evidence>
<dbReference type="AlphaFoldDB" id="A0ABD3MQM8"/>
<feature type="transmembrane region" description="Helical" evidence="10">
    <location>
        <begin position="126"/>
        <end position="144"/>
    </location>
</feature>
<name>A0ABD3MQM8_9STRA</name>
<dbReference type="GO" id="GO:0005789">
    <property type="term" value="C:endoplasmic reticulum membrane"/>
    <property type="evidence" value="ECO:0007669"/>
    <property type="project" value="UniProtKB-SubCell"/>
</dbReference>
<proteinExistence type="inferred from homology"/>
<dbReference type="EMBL" id="JALLAZ020001816">
    <property type="protein sequence ID" value="KAL3762795.1"/>
    <property type="molecule type" value="Genomic_DNA"/>
</dbReference>
<evidence type="ECO:0000256" key="6">
    <source>
        <dbReference type="ARBA" id="ARBA00022692"/>
    </source>
</evidence>
<reference evidence="11 12" key="1">
    <citation type="submission" date="2024-10" db="EMBL/GenBank/DDBJ databases">
        <title>Updated reference genomes for cyclostephanoid diatoms.</title>
        <authorList>
            <person name="Roberts W.R."/>
            <person name="Alverson A.J."/>
        </authorList>
    </citation>
    <scope>NUCLEOTIDE SEQUENCE [LARGE SCALE GENOMIC DNA]</scope>
    <source>
        <strain evidence="11 12">AJA276-08</strain>
    </source>
</reference>
<dbReference type="GO" id="GO:0016757">
    <property type="term" value="F:glycosyltransferase activity"/>
    <property type="evidence" value="ECO:0007669"/>
    <property type="project" value="UniProtKB-KW"/>
</dbReference>
<keyword evidence="8 10" id="KW-1133">Transmembrane helix</keyword>
<evidence type="ECO:0000256" key="5">
    <source>
        <dbReference type="ARBA" id="ARBA00022679"/>
    </source>
</evidence>
<feature type="transmembrane region" description="Helical" evidence="10">
    <location>
        <begin position="156"/>
        <end position="176"/>
    </location>
</feature>
<keyword evidence="9 10" id="KW-0472">Membrane</keyword>
<dbReference type="Pfam" id="PF03155">
    <property type="entry name" value="Alg6_Alg8"/>
    <property type="match status" value="1"/>
</dbReference>
<feature type="transmembrane region" description="Helical" evidence="10">
    <location>
        <begin position="428"/>
        <end position="448"/>
    </location>
</feature>
<evidence type="ECO:0000256" key="4">
    <source>
        <dbReference type="ARBA" id="ARBA00022676"/>
    </source>
</evidence>
<evidence type="ECO:0000256" key="3">
    <source>
        <dbReference type="ARBA" id="ARBA00008715"/>
    </source>
</evidence>
<feature type="transmembrane region" description="Helical" evidence="10">
    <location>
        <begin position="469"/>
        <end position="489"/>
    </location>
</feature>
<feature type="transmembrane region" description="Helical" evidence="10">
    <location>
        <begin position="527"/>
        <end position="551"/>
    </location>
</feature>
<organism evidence="11 12">
    <name type="scientific">Stephanodiscus triporus</name>
    <dbReference type="NCBI Taxonomy" id="2934178"/>
    <lineage>
        <taxon>Eukaryota</taxon>
        <taxon>Sar</taxon>
        <taxon>Stramenopiles</taxon>
        <taxon>Ochrophyta</taxon>
        <taxon>Bacillariophyta</taxon>
        <taxon>Coscinodiscophyceae</taxon>
        <taxon>Thalassiosirophycidae</taxon>
        <taxon>Stephanodiscales</taxon>
        <taxon>Stephanodiscaceae</taxon>
        <taxon>Stephanodiscus</taxon>
    </lineage>
</organism>
<evidence type="ECO:0000313" key="11">
    <source>
        <dbReference type="EMBL" id="KAL3762795.1"/>
    </source>
</evidence>
<gene>
    <name evidence="11" type="ORF">ACHAW5_008492</name>
</gene>
<protein>
    <recommendedName>
        <fullName evidence="10">Alpha-1,3-glucosyltransferase</fullName>
        <ecNumber evidence="10">2.4.1.-</ecNumber>
    </recommendedName>
</protein>
<keyword evidence="4 10" id="KW-0328">Glycosyltransferase</keyword>
<feature type="transmembrane region" description="Helical" evidence="10">
    <location>
        <begin position="237"/>
        <end position="260"/>
    </location>
</feature>
<keyword evidence="12" id="KW-1185">Reference proteome</keyword>
<comment type="subcellular location">
    <subcellularLocation>
        <location evidence="1 10">Endoplasmic reticulum membrane</location>
        <topology evidence="1 10">Multi-pass membrane protein</topology>
    </subcellularLocation>
</comment>
<evidence type="ECO:0000256" key="10">
    <source>
        <dbReference type="RuleBase" id="RU363110"/>
    </source>
</evidence>
<comment type="similarity">
    <text evidence="3 10">Belongs to the ALG6/ALG8 glucosyltransferase family.</text>
</comment>
<dbReference type="Proteomes" id="UP001530315">
    <property type="component" value="Unassembled WGS sequence"/>
</dbReference>
<feature type="transmembrane region" description="Helical" evidence="10">
    <location>
        <begin position="563"/>
        <end position="582"/>
    </location>
</feature>
<evidence type="ECO:0000256" key="8">
    <source>
        <dbReference type="ARBA" id="ARBA00022989"/>
    </source>
</evidence>
<dbReference type="InterPro" id="IPR004856">
    <property type="entry name" value="Glyco_trans_ALG6/ALG8"/>
</dbReference>
<evidence type="ECO:0000256" key="2">
    <source>
        <dbReference type="ARBA" id="ARBA00004922"/>
    </source>
</evidence>
<keyword evidence="7 10" id="KW-0256">Endoplasmic reticulum</keyword>
<feature type="transmembrane region" description="Helical" evidence="10">
    <location>
        <begin position="183"/>
        <end position="203"/>
    </location>
</feature>
<keyword evidence="6 10" id="KW-0812">Transmembrane</keyword>
<evidence type="ECO:0000256" key="7">
    <source>
        <dbReference type="ARBA" id="ARBA00022824"/>
    </source>
</evidence>
<comment type="caution">
    <text evidence="11">The sequence shown here is derived from an EMBL/GenBank/DDBJ whole genome shotgun (WGS) entry which is preliminary data.</text>
</comment>
<dbReference type="PANTHER" id="PTHR12413:SF2">
    <property type="entry name" value="DOLICHYL PYROPHOSPHATE GLC1MAN9GLCNAC2 ALPHA-1,3-GLUCOSYLTRANSFERASE-RELATED"/>
    <property type="match status" value="1"/>
</dbReference>
<feature type="transmembrane region" description="Helical" evidence="10">
    <location>
        <begin position="15"/>
        <end position="34"/>
    </location>
</feature>
<sequence>MNTFLTSSSSLTPKSALLTFLLLSCVKWLLVPAYRSTDFDVHRNWLALTRHLPVSQWYFDDVNGTTVHTLDYPPLFALFEYALGNNVVTRKMMEVGWIDDRCLELLPDSTCNDPPPSDRCVRFHRGTVIFVGDAVLFVGAYLAAKSTSTLGEEGCGRASSYFTFAAIVSNPGLIMLDHVHFQYNGMLLGVLLISIACMVWGAGTSLPPSPSSSSQKHNNARSTIQTNDQRRWELLSAATYAGLLAMKHLYLTLAPLYFFYLLGRHCFVVVTVEERLGGEKGNDDDGEGTTPVVRFSWRRLLVLAGVSLLCFSGPFVPFLMQPDPVEQLRQILRRLFPFGRGLVHDYWAANIWALYLFISKIATFVLRKAPILPVSARGCLESVIPFPEPQPILVALILLIGLWPGGMDMAWKVGRWSLTKPLCNPGKFFIHAVVFCSLSSFMLGYHVHEKAIMTAIVPMTLLATNTRHTARLFVRTCMFGIFGILPLLFRPEELLFKVVLYVGWMCGVIFALESIHRDDQSSSHGRTVLTTVDLISFVTLACVLIFMEVIHPLIFMPSGRLEFLPLMITSVICAVGLVLCWFESCSQMIFGSVRVAWR</sequence>
<comment type="pathway">
    <text evidence="2 10">Protein modification; protein glycosylation.</text>
</comment>